<keyword evidence="2" id="KW-0810">Translation regulation</keyword>
<reference evidence="3 4" key="1">
    <citation type="submission" date="2018-06" db="EMBL/GenBank/DDBJ databases">
        <title>The draft genome sequence of Crocinitomix sp. SM1701.</title>
        <authorList>
            <person name="Zhang X."/>
        </authorList>
    </citation>
    <scope>NUCLEOTIDE SEQUENCE [LARGE SCALE GENOMIC DNA]</scope>
    <source>
        <strain evidence="3 4">SM1701</strain>
    </source>
</reference>
<comment type="subunit">
    <text evidence="2">Interacts with ribosomal protein uL14 (rplN).</text>
</comment>
<keyword evidence="4" id="KW-1185">Reference proteome</keyword>
<dbReference type="PANTHER" id="PTHR21043">
    <property type="entry name" value="IOJAP SUPERFAMILY ORTHOLOG"/>
    <property type="match status" value="1"/>
</dbReference>
<proteinExistence type="inferred from homology"/>
<comment type="caution">
    <text evidence="3">The sequence shown here is derived from an EMBL/GenBank/DDBJ whole genome shotgun (WGS) entry which is preliminary data.</text>
</comment>
<sequence>MVKTLSEKEAKTKILVDTIVEGIQDIKGKDIVVLDLREVENSVCDYFIICSGDSTMQVSGISSSVVRHTRKQIQEKPWHNEGAKNAEWLLLDYVSVVVHIFYKSTREYYNIEGLWADAKRTDIPNID</sequence>
<dbReference type="SUPFAM" id="SSF81301">
    <property type="entry name" value="Nucleotidyltransferase"/>
    <property type="match status" value="1"/>
</dbReference>
<evidence type="ECO:0000313" key="4">
    <source>
        <dbReference type="Proteomes" id="UP000249248"/>
    </source>
</evidence>
<dbReference type="HAMAP" id="MF_01477">
    <property type="entry name" value="Iojap_RsfS"/>
    <property type="match status" value="1"/>
</dbReference>
<evidence type="ECO:0000256" key="1">
    <source>
        <dbReference type="ARBA" id="ARBA00010574"/>
    </source>
</evidence>
<dbReference type="EMBL" id="QKSB01000006">
    <property type="protein sequence ID" value="PZE16867.1"/>
    <property type="molecule type" value="Genomic_DNA"/>
</dbReference>
<dbReference type="GO" id="GO:0043023">
    <property type="term" value="F:ribosomal large subunit binding"/>
    <property type="evidence" value="ECO:0007669"/>
    <property type="project" value="TreeGrafter"/>
</dbReference>
<protein>
    <recommendedName>
        <fullName evidence="2">Ribosomal silencing factor RsfS</fullName>
    </recommendedName>
</protein>
<evidence type="ECO:0000256" key="2">
    <source>
        <dbReference type="HAMAP-Rule" id="MF_01477"/>
    </source>
</evidence>
<dbReference type="InterPro" id="IPR004394">
    <property type="entry name" value="Iojap/RsfS/C7orf30"/>
</dbReference>
<name>A0A2W1MYD7_9FLAO</name>
<dbReference type="NCBIfam" id="TIGR00090">
    <property type="entry name" value="rsfS_iojap_ybeB"/>
    <property type="match status" value="1"/>
</dbReference>
<dbReference type="PANTHER" id="PTHR21043:SF0">
    <property type="entry name" value="MITOCHONDRIAL ASSEMBLY OF RIBOSOMAL LARGE SUBUNIT PROTEIN 1"/>
    <property type="match status" value="1"/>
</dbReference>
<dbReference type="AlphaFoldDB" id="A0A2W1MYD7"/>
<organism evidence="3 4">
    <name type="scientific">Putridiphycobacter roseus</name>
    <dbReference type="NCBI Taxonomy" id="2219161"/>
    <lineage>
        <taxon>Bacteria</taxon>
        <taxon>Pseudomonadati</taxon>
        <taxon>Bacteroidota</taxon>
        <taxon>Flavobacteriia</taxon>
        <taxon>Flavobacteriales</taxon>
        <taxon>Crocinitomicaceae</taxon>
        <taxon>Putridiphycobacter</taxon>
    </lineage>
</organism>
<dbReference type="GO" id="GO:0042256">
    <property type="term" value="P:cytosolic ribosome assembly"/>
    <property type="evidence" value="ECO:0007669"/>
    <property type="project" value="UniProtKB-UniRule"/>
</dbReference>
<keyword evidence="2" id="KW-0678">Repressor</keyword>
<dbReference type="GO" id="GO:0090071">
    <property type="term" value="P:negative regulation of ribosome biogenesis"/>
    <property type="evidence" value="ECO:0007669"/>
    <property type="project" value="UniProtKB-UniRule"/>
</dbReference>
<dbReference type="OrthoDB" id="9793681at2"/>
<dbReference type="GO" id="GO:0017148">
    <property type="term" value="P:negative regulation of translation"/>
    <property type="evidence" value="ECO:0007669"/>
    <property type="project" value="UniProtKB-UniRule"/>
</dbReference>
<gene>
    <name evidence="2 3" type="primary">rsfS</name>
    <name evidence="3" type="ORF">DNU06_11460</name>
</gene>
<accession>A0A2W1MYD7</accession>
<dbReference type="Gene3D" id="3.30.460.10">
    <property type="entry name" value="Beta Polymerase, domain 2"/>
    <property type="match status" value="1"/>
</dbReference>
<dbReference type="RefSeq" id="WP_111063476.1">
    <property type="nucleotide sequence ID" value="NZ_JBHUCU010000007.1"/>
</dbReference>
<dbReference type="InterPro" id="IPR043519">
    <property type="entry name" value="NT_sf"/>
</dbReference>
<dbReference type="GO" id="GO:0005737">
    <property type="term" value="C:cytoplasm"/>
    <property type="evidence" value="ECO:0007669"/>
    <property type="project" value="UniProtKB-SubCell"/>
</dbReference>
<dbReference type="Proteomes" id="UP000249248">
    <property type="component" value="Unassembled WGS sequence"/>
</dbReference>
<comment type="subcellular location">
    <subcellularLocation>
        <location evidence="2">Cytoplasm</location>
    </subcellularLocation>
</comment>
<dbReference type="Pfam" id="PF02410">
    <property type="entry name" value="RsfS"/>
    <property type="match status" value="1"/>
</dbReference>
<comment type="function">
    <text evidence="2">Functions as a ribosomal silencing factor. Interacts with ribosomal protein uL14 (rplN), blocking formation of intersubunit bridge B8. Prevents association of the 30S and 50S ribosomal subunits and the formation of functional ribosomes, thus repressing translation.</text>
</comment>
<comment type="similarity">
    <text evidence="1 2">Belongs to the Iojap/RsfS family.</text>
</comment>
<keyword evidence="2" id="KW-0963">Cytoplasm</keyword>
<evidence type="ECO:0000313" key="3">
    <source>
        <dbReference type="EMBL" id="PZE16867.1"/>
    </source>
</evidence>